<feature type="compositionally biased region" description="Acidic residues" evidence="1">
    <location>
        <begin position="43"/>
        <end position="53"/>
    </location>
</feature>
<organism evidence="2 3">
    <name type="scientific">Sorangium atrum</name>
    <dbReference type="NCBI Taxonomy" id="2995308"/>
    <lineage>
        <taxon>Bacteria</taxon>
        <taxon>Pseudomonadati</taxon>
        <taxon>Myxococcota</taxon>
        <taxon>Polyangia</taxon>
        <taxon>Polyangiales</taxon>
        <taxon>Polyangiaceae</taxon>
        <taxon>Sorangium</taxon>
    </lineage>
</organism>
<gene>
    <name evidence="2" type="ORF">POL72_10760</name>
</gene>
<evidence type="ECO:0000256" key="1">
    <source>
        <dbReference type="SAM" id="MobiDB-lite"/>
    </source>
</evidence>
<protein>
    <submittedName>
        <fullName evidence="2">Uncharacterized protein</fullName>
    </submittedName>
</protein>
<name>A0ABT5BZ31_9BACT</name>
<keyword evidence="3" id="KW-1185">Reference proteome</keyword>
<dbReference type="Proteomes" id="UP001217485">
    <property type="component" value="Unassembled WGS sequence"/>
</dbReference>
<dbReference type="EMBL" id="JAQNDK010000001">
    <property type="protein sequence ID" value="MDC0678216.1"/>
    <property type="molecule type" value="Genomic_DNA"/>
</dbReference>
<reference evidence="2 3" key="1">
    <citation type="submission" date="2023-01" db="EMBL/GenBank/DDBJ databases">
        <title>Minimal conservation of predation-associated metabolite biosynthetic gene clusters underscores biosynthetic potential of Myxococcota including descriptions for ten novel species: Archangium lansinium sp. nov., Myxococcus landrumus sp. nov., Nannocystis bai.</title>
        <authorList>
            <person name="Ahearne A."/>
            <person name="Stevens C."/>
            <person name="Dowd S."/>
        </authorList>
    </citation>
    <scope>NUCLEOTIDE SEQUENCE [LARGE SCALE GENOMIC DNA]</scope>
    <source>
        <strain evidence="2 3">WIWO2</strain>
    </source>
</reference>
<feature type="region of interest" description="Disordered" evidence="1">
    <location>
        <begin position="1"/>
        <end position="85"/>
    </location>
</feature>
<evidence type="ECO:0000313" key="3">
    <source>
        <dbReference type="Proteomes" id="UP001217485"/>
    </source>
</evidence>
<sequence>MGVDKTHDPPGAPRPGHAVSEEKRPLPQADVPGVRGPITPSGELEDTPPDEVDSWGSEGGAGSYAGGPIISTTKISAPRPPRASG</sequence>
<accession>A0ABT5BZ31</accession>
<dbReference type="RefSeq" id="WP_272095003.1">
    <property type="nucleotide sequence ID" value="NZ_JAQNDK010000001.1"/>
</dbReference>
<evidence type="ECO:0000313" key="2">
    <source>
        <dbReference type="EMBL" id="MDC0678216.1"/>
    </source>
</evidence>
<comment type="caution">
    <text evidence="2">The sequence shown here is derived from an EMBL/GenBank/DDBJ whole genome shotgun (WGS) entry which is preliminary data.</text>
</comment>
<proteinExistence type="predicted"/>